<gene>
    <name evidence="2" type="ORF">NOCA170039</name>
</gene>
<dbReference type="EMBL" id="CZKB01000027">
    <property type="protein sequence ID" value="CUR62093.1"/>
    <property type="molecule type" value="Genomic_DNA"/>
</dbReference>
<feature type="domain" description="Helix-turn-helix" evidence="1">
    <location>
        <begin position="7"/>
        <end position="57"/>
    </location>
</feature>
<evidence type="ECO:0000313" key="2">
    <source>
        <dbReference type="EMBL" id="CUR62093.1"/>
    </source>
</evidence>
<name>A0A2P2CJF5_9ZZZZ</name>
<sequence>MDNGSTLLSPQRLADLMDIPVATIYRWRSAGTGPRGHRIGKHVRYRVADVEAWLATCADEFGPSSAY</sequence>
<dbReference type="SUPFAM" id="SSF46955">
    <property type="entry name" value="Putative DNA-binding domain"/>
    <property type="match status" value="1"/>
</dbReference>
<proteinExistence type="predicted"/>
<dbReference type="InterPro" id="IPR041657">
    <property type="entry name" value="HTH_17"/>
</dbReference>
<organism evidence="2">
    <name type="scientific">metagenome</name>
    <dbReference type="NCBI Taxonomy" id="256318"/>
    <lineage>
        <taxon>unclassified sequences</taxon>
        <taxon>metagenomes</taxon>
    </lineage>
</organism>
<dbReference type="Pfam" id="PF12728">
    <property type="entry name" value="HTH_17"/>
    <property type="match status" value="1"/>
</dbReference>
<protein>
    <recommendedName>
        <fullName evidence="1">Helix-turn-helix domain-containing protein</fullName>
    </recommendedName>
</protein>
<dbReference type="AlphaFoldDB" id="A0A2P2CJF5"/>
<evidence type="ECO:0000259" key="1">
    <source>
        <dbReference type="Pfam" id="PF12728"/>
    </source>
</evidence>
<accession>A0A2P2CJF5</accession>
<reference evidence="2" key="1">
    <citation type="submission" date="2015-08" db="EMBL/GenBank/DDBJ databases">
        <authorList>
            <person name="Babu N.S."/>
            <person name="Beckwith C.J."/>
            <person name="Beseler K.G."/>
            <person name="Brison A."/>
            <person name="Carone J.V."/>
            <person name="Caskin T.P."/>
            <person name="Diamond M."/>
            <person name="Durham M.E."/>
            <person name="Foxe J.M."/>
            <person name="Go M."/>
            <person name="Henderson B.A."/>
            <person name="Jones I.B."/>
            <person name="McGettigan J.A."/>
            <person name="Micheletti S.J."/>
            <person name="Nasrallah M.E."/>
            <person name="Ortiz D."/>
            <person name="Piller C.R."/>
            <person name="Privatt S.R."/>
            <person name="Schneider S.L."/>
            <person name="Sharp S."/>
            <person name="Smith T.C."/>
            <person name="Stanton J.D."/>
            <person name="Ullery H.E."/>
            <person name="Wilson R.J."/>
            <person name="Serrano M.G."/>
            <person name="Buck G."/>
            <person name="Lee V."/>
            <person name="Wang Y."/>
            <person name="Carvalho R."/>
            <person name="Voegtly L."/>
            <person name="Shi R."/>
            <person name="Duckworth R."/>
            <person name="Johnson A."/>
            <person name="Loviza R."/>
            <person name="Walstead R."/>
            <person name="Shah Z."/>
            <person name="Kiflezghi M."/>
            <person name="Wade K."/>
            <person name="Ball S.L."/>
            <person name="Bradley K.W."/>
            <person name="Asai D.J."/>
            <person name="Bowman C.A."/>
            <person name="Russell D.A."/>
            <person name="Pope W.H."/>
            <person name="Jacobs-Sera D."/>
            <person name="Hendrix R.W."/>
            <person name="Hatfull G.F."/>
        </authorList>
    </citation>
    <scope>NUCLEOTIDE SEQUENCE</scope>
</reference>
<dbReference type="InterPro" id="IPR036388">
    <property type="entry name" value="WH-like_DNA-bd_sf"/>
</dbReference>
<dbReference type="InterPro" id="IPR009061">
    <property type="entry name" value="DNA-bd_dom_put_sf"/>
</dbReference>
<dbReference type="Gene3D" id="1.10.10.10">
    <property type="entry name" value="Winged helix-like DNA-binding domain superfamily/Winged helix DNA-binding domain"/>
    <property type="match status" value="1"/>
</dbReference>